<organism evidence="1 2">
    <name type="scientific">Lentinula boryana</name>
    <dbReference type="NCBI Taxonomy" id="40481"/>
    <lineage>
        <taxon>Eukaryota</taxon>
        <taxon>Fungi</taxon>
        <taxon>Dikarya</taxon>
        <taxon>Basidiomycota</taxon>
        <taxon>Agaricomycotina</taxon>
        <taxon>Agaricomycetes</taxon>
        <taxon>Agaricomycetidae</taxon>
        <taxon>Agaricales</taxon>
        <taxon>Marasmiineae</taxon>
        <taxon>Omphalotaceae</taxon>
        <taxon>Lentinula</taxon>
    </lineage>
</organism>
<feature type="non-terminal residue" evidence="1">
    <location>
        <position position="1"/>
    </location>
</feature>
<protein>
    <submittedName>
        <fullName evidence="1">Uncharacterized protein</fullName>
    </submittedName>
</protein>
<keyword evidence="2" id="KW-1185">Reference proteome</keyword>
<comment type="caution">
    <text evidence="1">The sequence shown here is derived from an EMBL/GenBank/DDBJ whole genome shotgun (WGS) entry which is preliminary data.</text>
</comment>
<dbReference type="SUPFAM" id="SSF56672">
    <property type="entry name" value="DNA/RNA polymerases"/>
    <property type="match status" value="1"/>
</dbReference>
<accession>A0ABQ8Q3K9</accession>
<dbReference type="Proteomes" id="UP001163828">
    <property type="component" value="Unassembled WGS sequence"/>
</dbReference>
<name>A0ABQ8Q3K9_9AGAR</name>
<gene>
    <name evidence="1" type="ORF">F5050DRAFT_1535732</name>
</gene>
<dbReference type="InterPro" id="IPR043128">
    <property type="entry name" value="Rev_trsase/Diguanyl_cyclase"/>
</dbReference>
<dbReference type="Gene3D" id="3.30.70.270">
    <property type="match status" value="1"/>
</dbReference>
<proteinExistence type="predicted"/>
<dbReference type="EMBL" id="MU790778">
    <property type="protein sequence ID" value="KAJ3993282.1"/>
    <property type="molecule type" value="Genomic_DNA"/>
</dbReference>
<feature type="non-terminal residue" evidence="1">
    <location>
        <position position="89"/>
    </location>
</feature>
<evidence type="ECO:0000313" key="1">
    <source>
        <dbReference type="EMBL" id="KAJ3993282.1"/>
    </source>
</evidence>
<dbReference type="InterPro" id="IPR043502">
    <property type="entry name" value="DNA/RNA_pol_sf"/>
</dbReference>
<evidence type="ECO:0000313" key="2">
    <source>
        <dbReference type="Proteomes" id="UP001163828"/>
    </source>
</evidence>
<reference evidence="1" key="1">
    <citation type="submission" date="2022-08" db="EMBL/GenBank/DDBJ databases">
        <authorList>
            <consortium name="DOE Joint Genome Institute"/>
            <person name="Min B."/>
            <person name="Riley R."/>
            <person name="Sierra-Patev S."/>
            <person name="Naranjo-Ortiz M."/>
            <person name="Looney B."/>
            <person name="Konkel Z."/>
            <person name="Slot J.C."/>
            <person name="Sakamoto Y."/>
            <person name="Steenwyk J.L."/>
            <person name="Rokas A."/>
            <person name="Carro J."/>
            <person name="Camarero S."/>
            <person name="Ferreira P."/>
            <person name="Molpeceres G."/>
            <person name="Ruiz-Duenas F.J."/>
            <person name="Serrano A."/>
            <person name="Henrissat B."/>
            <person name="Drula E."/>
            <person name="Hughes K.W."/>
            <person name="Mata J.L."/>
            <person name="Ishikawa N.K."/>
            <person name="Vargas-Isla R."/>
            <person name="Ushijima S."/>
            <person name="Smith C.A."/>
            <person name="Ahrendt S."/>
            <person name="Andreopoulos W."/>
            <person name="He G."/>
            <person name="Labutti K."/>
            <person name="Lipzen A."/>
            <person name="Ng V."/>
            <person name="Sandor L."/>
            <person name="Barry K."/>
            <person name="Martinez A.T."/>
            <person name="Xiao Y."/>
            <person name="Gibbons J.G."/>
            <person name="Terashima K."/>
            <person name="Hibbett D.S."/>
            <person name="Grigoriev I.V."/>
        </authorList>
    </citation>
    <scope>NUCLEOTIDE SEQUENCE</scope>
    <source>
        <strain evidence="1">TFB10827</strain>
    </source>
</reference>
<sequence>EVRRFLGMVRFVAGHLNMLAEHTRLLTPLTTKDCDKNFPFWSSEHDFAFASVKSLVASSACLTVIDHDDMKDNKIFLVTDASDFRRGGV</sequence>